<dbReference type="InterPro" id="IPR006094">
    <property type="entry name" value="Oxid_FAD_bind_N"/>
</dbReference>
<dbReference type="Gene3D" id="1.10.45.10">
    <property type="entry name" value="Vanillyl-alcohol Oxidase, Chain A, domain 4"/>
    <property type="match status" value="1"/>
</dbReference>
<dbReference type="SUPFAM" id="SSF55103">
    <property type="entry name" value="FAD-linked oxidases, C-terminal domain"/>
    <property type="match status" value="1"/>
</dbReference>
<evidence type="ECO:0000256" key="1">
    <source>
        <dbReference type="ARBA" id="ARBA00001974"/>
    </source>
</evidence>
<proteinExistence type="inferred from homology"/>
<dbReference type="PATRIC" id="fig|472175.3.peg.2664"/>
<dbReference type="eggNOG" id="COG0277">
    <property type="taxonomic scope" value="Bacteria"/>
</dbReference>
<dbReference type="PROSITE" id="PS51387">
    <property type="entry name" value="FAD_PCMH"/>
    <property type="match status" value="1"/>
</dbReference>
<comment type="similarity">
    <text evidence="2">Belongs to the FAD-binding oxidoreductase/transferase type 4 family.</text>
</comment>
<dbReference type="Proteomes" id="UP000053675">
    <property type="component" value="Unassembled WGS sequence"/>
</dbReference>
<dbReference type="EMBL" id="JMQM01000002">
    <property type="protein sequence ID" value="KFB08421.1"/>
    <property type="molecule type" value="Genomic_DNA"/>
</dbReference>
<name>A0A084U635_9HYPH</name>
<dbReference type="RefSeq" id="WP_051914251.1">
    <property type="nucleotide sequence ID" value="NZ_JMQM01000002.1"/>
</dbReference>
<dbReference type="Gene3D" id="3.30.70.2190">
    <property type="match status" value="1"/>
</dbReference>
<organism evidence="6 7">
    <name type="scientific">Nitratireductor basaltis</name>
    <dbReference type="NCBI Taxonomy" id="472175"/>
    <lineage>
        <taxon>Bacteria</taxon>
        <taxon>Pseudomonadati</taxon>
        <taxon>Pseudomonadota</taxon>
        <taxon>Alphaproteobacteria</taxon>
        <taxon>Hyphomicrobiales</taxon>
        <taxon>Phyllobacteriaceae</taxon>
        <taxon>Nitratireductor</taxon>
    </lineage>
</organism>
<comment type="caution">
    <text evidence="6">The sequence shown here is derived from an EMBL/GenBank/DDBJ whole genome shotgun (WGS) entry which is preliminary data.</text>
</comment>
<dbReference type="FunFam" id="1.10.45.10:FF:000001">
    <property type="entry name" value="D-lactate dehydrogenase mitochondrial"/>
    <property type="match status" value="1"/>
</dbReference>
<evidence type="ECO:0000256" key="2">
    <source>
        <dbReference type="ARBA" id="ARBA00008000"/>
    </source>
</evidence>
<evidence type="ECO:0000256" key="3">
    <source>
        <dbReference type="ARBA" id="ARBA00022630"/>
    </source>
</evidence>
<dbReference type="STRING" id="472175.EL18_02672"/>
<dbReference type="InterPro" id="IPR004113">
    <property type="entry name" value="FAD-bd_oxidored_4_C"/>
</dbReference>
<dbReference type="GO" id="GO:0003824">
    <property type="term" value="F:catalytic activity"/>
    <property type="evidence" value="ECO:0007669"/>
    <property type="project" value="InterPro"/>
</dbReference>
<dbReference type="InterPro" id="IPR051264">
    <property type="entry name" value="FAD-oxidored/transferase_4"/>
</dbReference>
<dbReference type="PANTHER" id="PTHR43716">
    <property type="entry name" value="D-2-HYDROXYGLUTARATE DEHYDROGENASE, MITOCHONDRIAL"/>
    <property type="match status" value="1"/>
</dbReference>
<dbReference type="OrthoDB" id="9809290at2"/>
<dbReference type="PANTHER" id="PTHR43716:SF2">
    <property type="entry name" value="BLL6224 PROTEIN"/>
    <property type="match status" value="1"/>
</dbReference>
<dbReference type="GO" id="GO:0071949">
    <property type="term" value="F:FAD binding"/>
    <property type="evidence" value="ECO:0007669"/>
    <property type="project" value="InterPro"/>
</dbReference>
<dbReference type="Gene3D" id="3.30.465.10">
    <property type="match status" value="1"/>
</dbReference>
<evidence type="ECO:0000259" key="5">
    <source>
        <dbReference type="PROSITE" id="PS51387"/>
    </source>
</evidence>
<dbReference type="Pfam" id="PF01565">
    <property type="entry name" value="FAD_binding_4"/>
    <property type="match status" value="1"/>
</dbReference>
<dbReference type="Gene3D" id="3.30.43.10">
    <property type="entry name" value="Uridine Diphospho-n-acetylenolpyruvylglucosamine Reductase, domain 2"/>
    <property type="match status" value="1"/>
</dbReference>
<dbReference type="AlphaFoldDB" id="A0A084U635"/>
<dbReference type="InterPro" id="IPR016166">
    <property type="entry name" value="FAD-bd_PCMH"/>
</dbReference>
<feature type="domain" description="FAD-binding PCMH-type" evidence="5">
    <location>
        <begin position="45"/>
        <end position="226"/>
    </location>
</feature>
<dbReference type="InterPro" id="IPR036318">
    <property type="entry name" value="FAD-bd_PCMH-like_sf"/>
</dbReference>
<accession>A0A084U635</accession>
<evidence type="ECO:0000313" key="6">
    <source>
        <dbReference type="EMBL" id="KFB08421.1"/>
    </source>
</evidence>
<comment type="cofactor">
    <cofactor evidence="1">
        <name>FAD</name>
        <dbReference type="ChEBI" id="CHEBI:57692"/>
    </cofactor>
</comment>
<reference evidence="6 7" key="1">
    <citation type="submission" date="2014-05" db="EMBL/GenBank/DDBJ databases">
        <title>Draft Genome Sequence of Nitratireductor basaltis Strain UMTGB225, A Marine Bacterium Isolated from Green Barrel Tunicate.</title>
        <authorList>
            <person name="Gan H.Y."/>
        </authorList>
    </citation>
    <scope>NUCLEOTIDE SEQUENCE [LARGE SCALE GENOMIC DNA]</scope>
    <source>
        <strain evidence="6 7">UMTGB225</strain>
    </source>
</reference>
<dbReference type="InterPro" id="IPR016169">
    <property type="entry name" value="FAD-bd_PCMH_sub2"/>
</dbReference>
<dbReference type="SUPFAM" id="SSF56176">
    <property type="entry name" value="FAD-binding/transporter-associated domain-like"/>
    <property type="match status" value="1"/>
</dbReference>
<dbReference type="InterPro" id="IPR016164">
    <property type="entry name" value="FAD-linked_Oxase-like_C"/>
</dbReference>
<keyword evidence="7" id="KW-1185">Reference proteome</keyword>
<gene>
    <name evidence="6" type="ORF">EL18_02672</name>
</gene>
<dbReference type="InterPro" id="IPR016167">
    <property type="entry name" value="FAD-bd_PCMH_sub1"/>
</dbReference>
<keyword evidence="3" id="KW-0285">Flavoprotein</keyword>
<evidence type="ECO:0000256" key="4">
    <source>
        <dbReference type="ARBA" id="ARBA00022827"/>
    </source>
</evidence>
<dbReference type="Gene3D" id="3.30.70.2740">
    <property type="match status" value="1"/>
</dbReference>
<dbReference type="GO" id="GO:0022904">
    <property type="term" value="P:respiratory electron transport chain"/>
    <property type="evidence" value="ECO:0007669"/>
    <property type="project" value="TreeGrafter"/>
</dbReference>
<evidence type="ECO:0000313" key="7">
    <source>
        <dbReference type="Proteomes" id="UP000053675"/>
    </source>
</evidence>
<dbReference type="InterPro" id="IPR016171">
    <property type="entry name" value="Vanillyl_alc_oxidase_C-sub2"/>
</dbReference>
<protein>
    <submittedName>
        <fullName evidence="6">FAD linked oxidase domain-containing protein</fullName>
    </submittedName>
</protein>
<sequence>MSVAKPKADTLDAFFEACIGVVGPRHFLQDADAVKPYGRDWSGAYFRTPLAVALPSSTAEVSDLVRLCAGHGIPVVPAGGRTGLCGGSVPMRERAALVMSLERMTAIREMDRVGRTVTVEAGCILETLQDAVAEAGLAFPLMFGAKGSCMIGGALSTNAGGSNVLRYGNARDLCLGIEAVMPDGTVVNGLSALRKDNTGYDLRNLLIGAEGTLGIITAATLKTLPQPLVRTTAFLSVSDLDAALTVLHRVQDHTGGAVEAFEFMPQPVIDAICTYNPAIRSPLEGPAEIGILLEVASSRPMDAQLNEEGARALEVDVLTLLADLVEKELILDATIARNDQQRQDLWTMREMVLEGITHAGVAEIFDISLSLKHLSSFVATAKEQAARFGFRSLVIGHLGDGNLHYAVMGAEGQDPADLPMDAMRAAIMDEVARLNGSFSAEHGIGQSKLDQMLRYKDAGQLAVMRRIKSALDPQNLMNPGKLIPLASTEVGTGRSWQP</sequence>
<dbReference type="Pfam" id="PF02913">
    <property type="entry name" value="FAD-oxidase_C"/>
    <property type="match status" value="1"/>
</dbReference>
<keyword evidence="4" id="KW-0274">FAD</keyword>